<accession>A0A7W6DFY8</accession>
<dbReference type="Proteomes" id="UP000574761">
    <property type="component" value="Unassembled WGS sequence"/>
</dbReference>
<organism evidence="1 2">
    <name type="scientific">Mycoplana azooxidifex</name>
    <dbReference type="NCBI Taxonomy" id="1636188"/>
    <lineage>
        <taxon>Bacteria</taxon>
        <taxon>Pseudomonadati</taxon>
        <taxon>Pseudomonadota</taxon>
        <taxon>Alphaproteobacteria</taxon>
        <taxon>Hyphomicrobiales</taxon>
        <taxon>Rhizobiaceae</taxon>
        <taxon>Mycoplana</taxon>
    </lineage>
</organism>
<gene>
    <name evidence="1" type="ORF">GGQ64_004344</name>
</gene>
<reference evidence="1 2" key="1">
    <citation type="submission" date="2020-08" db="EMBL/GenBank/DDBJ databases">
        <title>Genomic Encyclopedia of Type Strains, Phase IV (KMG-IV): sequencing the most valuable type-strain genomes for metagenomic binning, comparative biology and taxonomic classification.</title>
        <authorList>
            <person name="Goeker M."/>
        </authorList>
    </citation>
    <scope>NUCLEOTIDE SEQUENCE [LARGE SCALE GENOMIC DNA]</scope>
    <source>
        <strain evidence="1 2">DSM 100211</strain>
    </source>
</reference>
<sequence>MAEGVTIEDLDTTPFPSKFHSVPAMMDGAVARLTVDQINKLTESTDVSHDGGTVADALDGKFDKSGGTVEGSVNVAGALQKSGVNAALAPVPASFSAAFSVTAAHNGALVSGDATSGALACSLLSAVTAGAGYSVTIKKSGTGYNAVTITPAAGTIDGAATFVLRLPGQSVKLVSDGTNWLIADRVGEEVYGSNANGSFIRRANGVQECWNSAAGTLDTQTATGNIFRSGSNIIWIFPMAFNVAPTVNPACEAGTSRWAANDSPTTTQAILRQFASATSATVVNTTARAIGTWF</sequence>
<comment type="caution">
    <text evidence="1">The sequence shown here is derived from an EMBL/GenBank/DDBJ whole genome shotgun (WGS) entry which is preliminary data.</text>
</comment>
<name>A0A7W6DFY8_9HYPH</name>
<keyword evidence="2" id="KW-1185">Reference proteome</keyword>
<proteinExistence type="predicted"/>
<dbReference type="RefSeq" id="WP_183807356.1">
    <property type="nucleotide sequence ID" value="NZ_JACIEE010000009.1"/>
</dbReference>
<protein>
    <submittedName>
        <fullName evidence="1">Uncharacterized protein</fullName>
    </submittedName>
</protein>
<evidence type="ECO:0000313" key="2">
    <source>
        <dbReference type="Proteomes" id="UP000574761"/>
    </source>
</evidence>
<dbReference type="EMBL" id="JACIEE010000009">
    <property type="protein sequence ID" value="MBB3979108.1"/>
    <property type="molecule type" value="Genomic_DNA"/>
</dbReference>
<evidence type="ECO:0000313" key="1">
    <source>
        <dbReference type="EMBL" id="MBB3979108.1"/>
    </source>
</evidence>
<dbReference type="AlphaFoldDB" id="A0A7W6DFY8"/>